<gene>
    <name evidence="5" type="ORF">MKZ38_005512</name>
</gene>
<dbReference type="GO" id="GO:0015031">
    <property type="term" value="P:protein transport"/>
    <property type="evidence" value="ECO:0007669"/>
    <property type="project" value="UniProtKB-KW"/>
</dbReference>
<comment type="function">
    <text evidence="1 3">Involved in nuclear export, actin cytoskeleton organization and vesicular transport.</text>
</comment>
<evidence type="ECO:0000256" key="3">
    <source>
        <dbReference type="PIRNR" id="PIRNR028983"/>
    </source>
</evidence>
<dbReference type="Proteomes" id="UP001201980">
    <property type="component" value="Unassembled WGS sequence"/>
</dbReference>
<reference evidence="5" key="1">
    <citation type="submission" date="2022-07" db="EMBL/GenBank/DDBJ databases">
        <title>Draft genome sequence of Zalerion maritima ATCC 34329, a (micro)plastics degrading marine fungus.</title>
        <authorList>
            <person name="Paco A."/>
            <person name="Goncalves M.F.M."/>
            <person name="Rocha-Santos T.A.P."/>
            <person name="Alves A."/>
        </authorList>
    </citation>
    <scope>NUCLEOTIDE SEQUENCE</scope>
    <source>
        <strain evidence="5">ATCC 34329</strain>
    </source>
</reference>
<proteinExistence type="inferred from homology"/>
<sequence>MGKKRSRDPDVGVETSQDSDKMEVDEGGSDYEDFDAVNVDFEWFNFDADIDFKGVRSLLRQLLDVDNELIDVSTLSDVIVAQNTIGSTVKVDSKENDPYCFLTALNLKMHRENAGVASFVKYLTDRAKSSEALKSIPDALENKHVGVLLSERFINMPAQIAPPLYSMLLEELEDAVEDKEPYDFSHFLVVSKTYHEVDSVLGQEQQRKKKPRGESPLFYFHPEDEVMQRYATVSGSYLFTGEAKSAADSKRVFQEAGIKTMGFMMLVEASKFREAIKAVGEYVGSTEG</sequence>
<keyword evidence="3" id="KW-0539">Nucleus</keyword>
<feature type="region of interest" description="Disordered" evidence="4">
    <location>
        <begin position="1"/>
        <end position="29"/>
    </location>
</feature>
<dbReference type="PANTHER" id="PTHR13261:SF0">
    <property type="entry name" value="BRCA2 AND CDKN1A-INTERACTING PROTEIN"/>
    <property type="match status" value="1"/>
</dbReference>
<evidence type="ECO:0000256" key="4">
    <source>
        <dbReference type="SAM" id="MobiDB-lite"/>
    </source>
</evidence>
<protein>
    <recommendedName>
        <fullName evidence="3">Protein BCP1</fullName>
    </recommendedName>
</protein>
<evidence type="ECO:0000256" key="2">
    <source>
        <dbReference type="ARBA" id="ARBA00006781"/>
    </source>
</evidence>
<keyword evidence="3" id="KW-0813">Transport</keyword>
<organism evidence="5 6">
    <name type="scientific">Zalerion maritima</name>
    <dbReference type="NCBI Taxonomy" id="339359"/>
    <lineage>
        <taxon>Eukaryota</taxon>
        <taxon>Fungi</taxon>
        <taxon>Dikarya</taxon>
        <taxon>Ascomycota</taxon>
        <taxon>Pezizomycotina</taxon>
        <taxon>Sordariomycetes</taxon>
        <taxon>Lulworthiomycetidae</taxon>
        <taxon>Lulworthiales</taxon>
        <taxon>Lulworthiaceae</taxon>
        <taxon>Zalerion</taxon>
    </lineage>
</organism>
<dbReference type="GO" id="GO:0005634">
    <property type="term" value="C:nucleus"/>
    <property type="evidence" value="ECO:0007669"/>
    <property type="project" value="UniProtKB-SubCell"/>
</dbReference>
<evidence type="ECO:0000313" key="6">
    <source>
        <dbReference type="Proteomes" id="UP001201980"/>
    </source>
</evidence>
<keyword evidence="6" id="KW-1185">Reference proteome</keyword>
<dbReference type="InterPro" id="IPR025602">
    <property type="entry name" value="BCP1_family"/>
</dbReference>
<dbReference type="EMBL" id="JAKWBI020000032">
    <property type="protein sequence ID" value="KAJ2905414.1"/>
    <property type="molecule type" value="Genomic_DNA"/>
</dbReference>
<keyword evidence="3" id="KW-0653">Protein transport</keyword>
<evidence type="ECO:0000256" key="1">
    <source>
        <dbReference type="ARBA" id="ARBA00002688"/>
    </source>
</evidence>
<dbReference type="PIRSF" id="PIRSF028983">
    <property type="entry name" value="BCP1"/>
    <property type="match status" value="1"/>
</dbReference>
<dbReference type="AlphaFoldDB" id="A0AAD5S3W4"/>
<comment type="subcellular location">
    <subcellularLocation>
        <location evidence="3">Nucleus</location>
    </subcellularLocation>
</comment>
<comment type="similarity">
    <text evidence="2 3">Belongs to the BCP1 family.</text>
</comment>
<accession>A0AAD5S3W4</accession>
<comment type="caution">
    <text evidence="5">The sequence shown here is derived from an EMBL/GenBank/DDBJ whole genome shotgun (WGS) entry which is preliminary data.</text>
</comment>
<dbReference type="PANTHER" id="PTHR13261">
    <property type="entry name" value="BRCA2 AND CDKN1A INTERACTING PROTEIN"/>
    <property type="match status" value="1"/>
</dbReference>
<evidence type="ECO:0000313" key="5">
    <source>
        <dbReference type="EMBL" id="KAJ2905414.1"/>
    </source>
</evidence>
<dbReference type="Pfam" id="PF13862">
    <property type="entry name" value="BCCIP"/>
    <property type="match status" value="1"/>
</dbReference>
<name>A0AAD5S3W4_9PEZI</name>